<evidence type="ECO:0000259" key="10">
    <source>
        <dbReference type="PROSITE" id="PS51294"/>
    </source>
</evidence>
<evidence type="ECO:0000256" key="2">
    <source>
        <dbReference type="ARBA" id="ARBA00023125"/>
    </source>
</evidence>
<dbReference type="PROSITE" id="PS50812">
    <property type="entry name" value="PWWP"/>
    <property type="match status" value="1"/>
</dbReference>
<dbReference type="OrthoDB" id="118550at2759"/>
<dbReference type="eggNOG" id="KOG1555">
    <property type="taxonomic scope" value="Eukaryota"/>
</dbReference>
<sequence>MATAPEKRLWEQGSVVWAKIAGRPWWPCVVFSSWEVLEEWDLPIDLENRPPVGPEQARGRAAAAAARADAAAPSQVVGCFLVNYTLQVFDERGPSIRGWDQVAAQDVLDELRLDPISRGLRRAVDDARQLISLHAGGELDAAPGEAALADARDWVDCLASLESASTKHGDDVRGVVARAAALARDAGEPAALERILACLRPDFDAGVCRLEALSLVEDETGDDYLGAASRAYLAGRRAAAADAPPPAPAVFDGAESDGDDDGARASLRDILADPRTKLSPGPLSLDLAGDGVARAALTADGRIAFRGAFFDDVDAFVSAARASGGRRAPRATQAGRKTWDRVIHAPSGKPLSFFLPRKRPRKPPLVVPAKKARGPLPPHPLGGEGEPPARIRGKMTACYAGYTYCGNSWWTRDDVAANRGAHPPRKRDRPPAAPPRPGSPPPPPADDDDDDETPLSEYWLAPGGGGDAAGRAAMLNVWDDGYFTDSPAADGAFADDAPSSDDDEPRRRRGPPAAAPLLEGLSQNRLDPHALVTCEDYEAGAPPAAAAAADDDDADDAQPFGLAVHPDVAFLCDVHAHLADAEIIGLLGGRWDPEKRMMHVQAPFPCRAVARDDDGATDVEMDPVSELVVRDVIKTHAMDVVGWYHSHPRFVAEPSVTDIENQRSYQSLFHDEALGLAPFIGLIVGTYDTNAPGPNSVFRYFHVAPPGGVGPPDDAGAPARETRRSAAAASGDAPQPMIPRALKATVRSYKRGLRDAARAARREGRPPPPEPAPGASQVPFGFLLNGHPLGCACCAPAPAPKAAAPPEEPADAADAEAPAAPAVLAAPAAPVAPVPAPVAPVPAPVAPVAPVAPAARVEPAARVAPAAPVPAPVALAPAPAPVAPAAPVPIAPAPPSVSLGPRDRNGAYPCPAGCPRTFAHAPAAVQHGKSCKYGGPRPPGAPPHPERRPPAPPPAPRPPRPPPRPKVRPAGNTREACVEGLCYDVKQRLAPAIAALDAAAARDDDGVARLVDARWAALRGRYADTPLACVAHTVRQLGKYYAKHDRRVDLDGLWKLGLTKWEKLLHSLAAGLLKMAVETDNRLEFICDVLLYVLACWREAPARRRRYAEPRRKRDYALDAVEVLVVDDSPRDDGDGVREFLRGTPLDGRLRWIRCDEQRRLGAKRNAAARRARGDVVVVWDDDDYFAPARLKTQAAALAGGTSAVLLGADKPGCFFYFDAADGTFRESSGSSFGQPCSMAYERRLWGEAVYGEDLDVFEDMHFFEALLFGGVKSRAAFVAEREVMAALEYTETPRLERALTKEELRAIARGVREVAEPTPRSIRRRACELLGREPGALDGLKEAVKAAAVAEQERYTSASAERRETFASAFYADDVNGEKRKGKFSSAESVAVCAAAEAVAASRNLTVEALVSTKAAWRGAVGEKRSNPWKEIAAQFPLRSENSLYGHVKRQRHAYANRQGPDKRWSGEDSNLLRELFERHGPDWTAIGVELKRTPAACRDRYRTLYGEPSAPAPAGGARTIVVKEAWTDAELTALVEAHVDGTPILEIDDPARVSFTAVAALVGTRSRQQCRKKWDSLKRRNHRGELLRDPDMALELCEQIQLKHATDESDVVWTLLGWDHPGACTSAARQCWERLRKRHPELPFAEALDVITEELRDEVHDIMLADEALQARRARVAAAAERARVAVAPSDSEDESSSSSSSSSDDDDDADGAVSKAASESSSESESGTAAATSSTRPDEISEMWSSAVRGLAPSPRCDDRGLQASSAIIAPYPRTATHFFWLPMIAFPRAELTKRVNGNLLPVLACSLVHAVVVLLAATDDFPRGIEPIFIFADVFDPTKSQLEGMRRLFEVPNFVAEEWPHVLVWDLFVGRLIWLDGVNRNIVCWHSLLLTNFIGPPGLLLHAATSALSGKGLPTLGGAAEDAS</sequence>
<dbReference type="GO" id="GO:0000976">
    <property type="term" value="F:transcription cis-regulatory region binding"/>
    <property type="evidence" value="ECO:0007669"/>
    <property type="project" value="TreeGrafter"/>
</dbReference>
<gene>
    <name evidence="11" type="ORF">AURANDRAFT_66499</name>
</gene>
<keyword evidence="2" id="KW-0238">DNA-binding</keyword>
<dbReference type="GO" id="GO:0008270">
    <property type="term" value="F:zinc ion binding"/>
    <property type="evidence" value="ECO:0007669"/>
    <property type="project" value="UniProtKB-KW"/>
</dbReference>
<dbReference type="PROSITE" id="PS50249">
    <property type="entry name" value="MPN"/>
    <property type="match status" value="1"/>
</dbReference>
<protein>
    <recommendedName>
        <fullName evidence="13">Myb-like, SWIRM and MPN domain-containing protein 1</fullName>
    </recommendedName>
</protein>
<feature type="domain" description="MPN" evidence="8">
    <location>
        <begin position="562"/>
        <end position="706"/>
    </location>
</feature>
<feature type="region of interest" description="Disordered" evidence="5">
    <location>
        <begin position="242"/>
        <end position="264"/>
    </location>
</feature>
<dbReference type="Gene3D" id="3.90.550.10">
    <property type="entry name" value="Spore Coat Polysaccharide Biosynthesis Protein SpsA, Chain A"/>
    <property type="match status" value="1"/>
</dbReference>
<proteinExistence type="predicted"/>
<dbReference type="InterPro" id="IPR013087">
    <property type="entry name" value="Znf_C2H2_type"/>
</dbReference>
<dbReference type="Gene3D" id="1.10.10.60">
    <property type="entry name" value="Homeodomain-like"/>
    <property type="match status" value="2"/>
</dbReference>
<dbReference type="InterPro" id="IPR000313">
    <property type="entry name" value="PWWP_dom"/>
</dbReference>
<dbReference type="SUPFAM" id="SSF53448">
    <property type="entry name" value="Nucleotide-diphospho-sugar transferases"/>
    <property type="match status" value="1"/>
</dbReference>
<dbReference type="PROSITE" id="PS50157">
    <property type="entry name" value="ZINC_FINGER_C2H2_2"/>
    <property type="match status" value="1"/>
</dbReference>
<dbReference type="CDD" id="cd05162">
    <property type="entry name" value="PWWP"/>
    <property type="match status" value="1"/>
</dbReference>
<feature type="region of interest" description="Disordered" evidence="5">
    <location>
        <begin position="709"/>
        <end position="736"/>
    </location>
</feature>
<dbReference type="InterPro" id="IPR001005">
    <property type="entry name" value="SANT/Myb"/>
</dbReference>
<feature type="region of interest" description="Disordered" evidence="5">
    <location>
        <begin position="419"/>
        <end position="464"/>
    </location>
</feature>
<accession>F0YHS5</accession>
<feature type="domain" description="HTH myb-type" evidence="10">
    <location>
        <begin position="1465"/>
        <end position="1511"/>
    </location>
</feature>
<evidence type="ECO:0000256" key="4">
    <source>
        <dbReference type="PROSITE-ProRule" id="PRU00042"/>
    </source>
</evidence>
<dbReference type="Gene3D" id="3.40.140.10">
    <property type="entry name" value="Cytidine Deaminase, domain 2"/>
    <property type="match status" value="1"/>
</dbReference>
<dbReference type="InterPro" id="IPR000555">
    <property type="entry name" value="JAMM/MPN+_dom"/>
</dbReference>
<evidence type="ECO:0000256" key="1">
    <source>
        <dbReference type="ARBA" id="ARBA00004123"/>
    </source>
</evidence>
<feature type="domain" description="PWWP" evidence="9">
    <location>
        <begin position="12"/>
        <end position="99"/>
    </location>
</feature>
<feature type="compositionally biased region" description="Pro residues" evidence="5">
    <location>
        <begin position="431"/>
        <end position="444"/>
    </location>
</feature>
<feature type="region of interest" description="Disordered" evidence="5">
    <location>
        <begin position="1686"/>
        <end position="1742"/>
    </location>
</feature>
<evidence type="ECO:0000313" key="12">
    <source>
        <dbReference type="Proteomes" id="UP000002729"/>
    </source>
</evidence>
<evidence type="ECO:0000259" key="8">
    <source>
        <dbReference type="PROSITE" id="PS50249"/>
    </source>
</evidence>
<dbReference type="RefSeq" id="XP_009039937.1">
    <property type="nucleotide sequence ID" value="XM_009041689.1"/>
</dbReference>
<feature type="domain" description="C2H2-type" evidence="7">
    <location>
        <begin position="908"/>
        <end position="938"/>
    </location>
</feature>
<name>F0YHS5_AURAN</name>
<evidence type="ECO:0000256" key="3">
    <source>
        <dbReference type="ARBA" id="ARBA00023242"/>
    </source>
</evidence>
<dbReference type="Pfam" id="PF00249">
    <property type="entry name" value="Myb_DNA-binding"/>
    <property type="match status" value="1"/>
</dbReference>
<dbReference type="InterPro" id="IPR017930">
    <property type="entry name" value="Myb_dom"/>
</dbReference>
<dbReference type="Pfam" id="PF01398">
    <property type="entry name" value="JAB"/>
    <property type="match status" value="1"/>
</dbReference>
<feature type="region of interest" description="Disordered" evidence="5">
    <location>
        <begin position="489"/>
        <end position="523"/>
    </location>
</feature>
<dbReference type="SUPFAM" id="SSF46689">
    <property type="entry name" value="Homeodomain-like"/>
    <property type="match status" value="1"/>
</dbReference>
<dbReference type="InterPro" id="IPR025461">
    <property type="entry name" value="ABA4-like"/>
</dbReference>
<dbReference type="InParanoid" id="F0YHS5"/>
<organism evidence="12">
    <name type="scientific">Aureococcus anophagefferens</name>
    <name type="common">Harmful bloom alga</name>
    <dbReference type="NCBI Taxonomy" id="44056"/>
    <lineage>
        <taxon>Eukaryota</taxon>
        <taxon>Sar</taxon>
        <taxon>Stramenopiles</taxon>
        <taxon>Ochrophyta</taxon>
        <taxon>Pelagophyceae</taxon>
        <taxon>Pelagomonadales</taxon>
        <taxon>Pelagomonadaceae</taxon>
        <taxon>Aureococcus</taxon>
    </lineage>
</organism>
<dbReference type="GO" id="GO:0008237">
    <property type="term" value="F:metallopeptidase activity"/>
    <property type="evidence" value="ECO:0007669"/>
    <property type="project" value="InterPro"/>
</dbReference>
<dbReference type="PANTHER" id="PTHR46380:SF2">
    <property type="entry name" value="CYCLIN-D-BINDING MYB-LIKE TRANSCRIPTION FACTOR 1"/>
    <property type="match status" value="1"/>
</dbReference>
<reference evidence="11 12" key="1">
    <citation type="journal article" date="2011" name="Proc. Natl. Acad. Sci. U.S.A.">
        <title>Niche of harmful alga Aureococcus anophagefferens revealed through ecogenomics.</title>
        <authorList>
            <person name="Gobler C.J."/>
            <person name="Berry D.L."/>
            <person name="Dyhrman S.T."/>
            <person name="Wilhelm S.W."/>
            <person name="Salamov A."/>
            <person name="Lobanov A.V."/>
            <person name="Zhang Y."/>
            <person name="Collier J.L."/>
            <person name="Wurch L.L."/>
            <person name="Kustka A.B."/>
            <person name="Dill B.D."/>
            <person name="Shah M."/>
            <person name="VerBerkmoes N.C."/>
            <person name="Kuo A."/>
            <person name="Terry A."/>
            <person name="Pangilinan J."/>
            <person name="Lindquist E.A."/>
            <person name="Lucas S."/>
            <person name="Paulsen I.T."/>
            <person name="Hattenrath-Lehmann T.K."/>
            <person name="Talmage S.C."/>
            <person name="Walker E.A."/>
            <person name="Koch F."/>
            <person name="Burson A.M."/>
            <person name="Marcoval M.A."/>
            <person name="Tang Y.Z."/>
            <person name="Lecleir G.R."/>
            <person name="Coyne K.J."/>
            <person name="Berg G.M."/>
            <person name="Bertrand E.M."/>
            <person name="Saito M.A."/>
            <person name="Gladyshev V.N."/>
            <person name="Grigoriev I.V."/>
        </authorList>
    </citation>
    <scope>NUCLEOTIDE SEQUENCE [LARGE SCALE GENOMIC DNA]</scope>
    <source>
        <strain evidence="12">CCMP 1984</strain>
    </source>
</reference>
<keyword evidence="12" id="KW-1185">Reference proteome</keyword>
<keyword evidence="4" id="KW-0479">Metal-binding</keyword>
<feature type="compositionally biased region" description="Pro residues" evidence="5">
    <location>
        <begin position="950"/>
        <end position="964"/>
    </location>
</feature>
<dbReference type="Pfam" id="PF00535">
    <property type="entry name" value="Glycos_transf_2"/>
    <property type="match status" value="1"/>
</dbReference>
<feature type="region of interest" description="Disordered" evidence="5">
    <location>
        <begin position="350"/>
        <end position="389"/>
    </location>
</feature>
<keyword evidence="3" id="KW-0539">Nucleus</keyword>
<dbReference type="CDD" id="cd00167">
    <property type="entry name" value="SANT"/>
    <property type="match status" value="2"/>
</dbReference>
<dbReference type="GO" id="GO:0005634">
    <property type="term" value="C:nucleus"/>
    <property type="evidence" value="ECO:0007669"/>
    <property type="project" value="UniProtKB-SubCell"/>
</dbReference>
<evidence type="ECO:0000259" key="6">
    <source>
        <dbReference type="PROSITE" id="PS50090"/>
    </source>
</evidence>
<feature type="compositionally biased region" description="Acidic residues" evidence="5">
    <location>
        <begin position="445"/>
        <end position="454"/>
    </location>
</feature>
<feature type="region of interest" description="Disordered" evidence="5">
    <location>
        <begin position="928"/>
        <end position="971"/>
    </location>
</feature>
<dbReference type="Proteomes" id="UP000002729">
    <property type="component" value="Unassembled WGS sequence"/>
</dbReference>
<dbReference type="InterPro" id="IPR037518">
    <property type="entry name" value="MPN"/>
</dbReference>
<keyword evidence="4" id="KW-0862">Zinc</keyword>
<dbReference type="eggNOG" id="KOG0051">
    <property type="taxonomic scope" value="Eukaryota"/>
</dbReference>
<evidence type="ECO:0008006" key="13">
    <source>
        <dbReference type="Google" id="ProtNLM"/>
    </source>
</evidence>
<dbReference type="Gene3D" id="2.30.30.140">
    <property type="match status" value="1"/>
</dbReference>
<evidence type="ECO:0000256" key="5">
    <source>
        <dbReference type="SAM" id="MobiDB-lite"/>
    </source>
</evidence>
<dbReference type="InterPro" id="IPR051651">
    <property type="entry name" value="DMTF1_DNA-bind_reg"/>
</dbReference>
<feature type="domain" description="Myb-like" evidence="6">
    <location>
        <begin position="1465"/>
        <end position="1507"/>
    </location>
</feature>
<dbReference type="PROSITE" id="PS50090">
    <property type="entry name" value="MYB_LIKE"/>
    <property type="match status" value="1"/>
</dbReference>
<evidence type="ECO:0000259" key="9">
    <source>
        <dbReference type="PROSITE" id="PS50812"/>
    </source>
</evidence>
<dbReference type="SUPFAM" id="SSF63748">
    <property type="entry name" value="Tudor/PWWP/MBT"/>
    <property type="match status" value="1"/>
</dbReference>
<feature type="region of interest" description="Disordered" evidence="5">
    <location>
        <begin position="752"/>
        <end position="779"/>
    </location>
</feature>
<dbReference type="GeneID" id="20225826"/>
<dbReference type="SUPFAM" id="SSF102712">
    <property type="entry name" value="JAB1/MPN domain"/>
    <property type="match status" value="1"/>
</dbReference>
<feature type="compositionally biased region" description="Basic and acidic residues" evidence="5">
    <location>
        <begin position="752"/>
        <end position="765"/>
    </location>
</feature>
<dbReference type="SMART" id="SM00717">
    <property type="entry name" value="SANT"/>
    <property type="match status" value="3"/>
</dbReference>
<dbReference type="EMBL" id="GL833142">
    <property type="protein sequence ID" value="EGB05287.1"/>
    <property type="molecule type" value="Genomic_DNA"/>
</dbReference>
<keyword evidence="4" id="KW-0863">Zinc-finger</keyword>
<dbReference type="InterPro" id="IPR029044">
    <property type="entry name" value="Nucleotide-diphossugar_trans"/>
</dbReference>
<dbReference type="PROSITE" id="PS51294">
    <property type="entry name" value="HTH_MYB"/>
    <property type="match status" value="1"/>
</dbReference>
<evidence type="ECO:0000313" key="11">
    <source>
        <dbReference type="EMBL" id="EGB05287.1"/>
    </source>
</evidence>
<dbReference type="Pfam" id="PF14108">
    <property type="entry name" value="ABA4-like"/>
    <property type="match status" value="1"/>
</dbReference>
<feature type="compositionally biased region" description="Low complexity" evidence="5">
    <location>
        <begin position="1717"/>
        <end position="1738"/>
    </location>
</feature>
<evidence type="ECO:0000259" key="7">
    <source>
        <dbReference type="PROSITE" id="PS50157"/>
    </source>
</evidence>
<dbReference type="InterPro" id="IPR009057">
    <property type="entry name" value="Homeodomain-like_sf"/>
</dbReference>
<dbReference type="KEGG" id="aaf:AURANDRAFT_66499"/>
<dbReference type="GO" id="GO:0003700">
    <property type="term" value="F:DNA-binding transcription factor activity"/>
    <property type="evidence" value="ECO:0007669"/>
    <property type="project" value="TreeGrafter"/>
</dbReference>
<feature type="compositionally biased region" description="Low complexity" evidence="5">
    <location>
        <begin position="709"/>
        <end position="729"/>
    </location>
</feature>
<dbReference type="PANTHER" id="PTHR46380">
    <property type="entry name" value="CYCLIN-D-BINDING MYB-LIKE TRANSCRIPTION FACTOR 1"/>
    <property type="match status" value="1"/>
</dbReference>
<comment type="subcellular location">
    <subcellularLocation>
        <location evidence="1">Nucleus</location>
    </subcellularLocation>
</comment>
<dbReference type="InterPro" id="IPR001173">
    <property type="entry name" value="Glyco_trans_2-like"/>
</dbReference>